<dbReference type="GO" id="GO:0004622">
    <property type="term" value="F:phosphatidylcholine lysophospholipase activity"/>
    <property type="evidence" value="ECO:0007669"/>
    <property type="project" value="TreeGrafter"/>
</dbReference>
<dbReference type="SUPFAM" id="SSF52266">
    <property type="entry name" value="SGNH hydrolase"/>
    <property type="match status" value="1"/>
</dbReference>
<dbReference type="PANTHER" id="PTHR30383:SF5">
    <property type="entry name" value="SGNH HYDROLASE-TYPE ESTERASE DOMAIN-CONTAINING PROTEIN"/>
    <property type="match status" value="1"/>
</dbReference>
<accession>A0A7X3F3N9</accession>
<dbReference type="InterPro" id="IPR036514">
    <property type="entry name" value="SGNH_hydro_sf"/>
</dbReference>
<evidence type="ECO:0000259" key="1">
    <source>
        <dbReference type="Pfam" id="PF13472"/>
    </source>
</evidence>
<proteinExistence type="predicted"/>
<sequence length="867" mass="93560">MAYNSAHTGPEIDAAVQMLGQIQDARDSTKEDLTEVKSLASQVASDASQVHDDTAIVKADAESARGSANAAALLIEGYGNKRYATYAAMVADTQTRNAIVGIVDADSNSSLNGWYSWDNAAKSWSRLVEQPARDVEARFGLLPVLSYDAKNPSFFGNVSGFVRTVVDGRIQFTPDGATASVGYFSKSLASSERIDPAVSGRLRYRIRRTTGNLNRLYVVQVRDSTAASWIYYPYSATPNNLVDGSGWTTYEVDLSRKPDGTAWAAGVLLDQILVPLSLGNGNSAWQLDWLAVGAVRSDAVYSAELKRQIAVIDSNATKRNAYGFIPVVEALGGVASFWTGLSGFTVSAVGNYTVFTPDGTTTSVGYVSRTLSAGEKFDPSVNSSLKYRIKKSSGTAQRAYLVYLRDSSGGGHYYLASANPNYSLVDQSDWVTYEVNIGVKPDGSPWAGELIEQIWLSLTKGTDGISWTVDWLVVGKPVNNPVANSDLLRITGRVDEIVAQQKSNSNALIRLKAALYHPLHSIYIGCIGDSITFGVGAETPNKTWANLLHRWLGESFADGVLTQNGQVSSYTTDLFVPLDNPFIPGDGPIFHITNNGERVTPVSRYNVSAYTSYYYPFDKTASGAAGNYNQPITFDLTGDNLTVVYCAINTADPDGSIVELRGNGVLLGSFSYYGPESFSKLAEITFPFGQYKMTLTNKSQTNQFRLEGFRFKKTITVANDGISGSGTGSWLPGSTPLNNAIARKSEFVTVMLGTNDRVGKSSYIVYLYLARIVKALMDAGKDVILMAANATTAAVEAPNGGRGFGQREVAAVTKLLADELGLAFIDNHQATVMAKVKGETWTADGLHPNDYGYGLIFNNIRSKILGE</sequence>
<dbReference type="EMBL" id="WEIK01000012">
    <property type="protein sequence ID" value="MVF50574.1"/>
    <property type="molecule type" value="Genomic_DNA"/>
</dbReference>
<evidence type="ECO:0000313" key="2">
    <source>
        <dbReference type="EMBL" id="MVF50574.1"/>
    </source>
</evidence>
<organism evidence="2 3">
    <name type="scientific">Pseudomonas monteilii</name>
    <dbReference type="NCBI Taxonomy" id="76759"/>
    <lineage>
        <taxon>Bacteria</taxon>
        <taxon>Pseudomonadati</taxon>
        <taxon>Pseudomonadota</taxon>
        <taxon>Gammaproteobacteria</taxon>
        <taxon>Pseudomonadales</taxon>
        <taxon>Pseudomonadaceae</taxon>
        <taxon>Pseudomonas</taxon>
    </lineage>
</organism>
<gene>
    <name evidence="2" type="ORF">F9Z43_14865</name>
</gene>
<name>A0A7X3F3N9_9PSED</name>
<dbReference type="Gene3D" id="3.40.50.1110">
    <property type="entry name" value="SGNH hydrolase"/>
    <property type="match status" value="2"/>
</dbReference>
<protein>
    <recommendedName>
        <fullName evidence="1">SGNH hydrolase-type esterase domain-containing protein</fullName>
    </recommendedName>
</protein>
<dbReference type="Proteomes" id="UP000440965">
    <property type="component" value="Unassembled WGS sequence"/>
</dbReference>
<comment type="caution">
    <text evidence="2">The sequence shown here is derived from an EMBL/GenBank/DDBJ whole genome shotgun (WGS) entry which is preliminary data.</text>
</comment>
<feature type="domain" description="SGNH hydrolase-type esterase" evidence="1">
    <location>
        <begin position="716"/>
        <end position="854"/>
    </location>
</feature>
<dbReference type="PANTHER" id="PTHR30383">
    <property type="entry name" value="THIOESTERASE 1/PROTEASE 1/LYSOPHOSPHOLIPASE L1"/>
    <property type="match status" value="1"/>
</dbReference>
<dbReference type="CDD" id="cd00229">
    <property type="entry name" value="SGNH_hydrolase"/>
    <property type="match status" value="1"/>
</dbReference>
<evidence type="ECO:0000313" key="3">
    <source>
        <dbReference type="Proteomes" id="UP000440965"/>
    </source>
</evidence>
<dbReference type="AlphaFoldDB" id="A0A7X3F3N9"/>
<reference evidence="2 3" key="1">
    <citation type="submission" date="2019-10" db="EMBL/GenBank/DDBJ databases">
        <title>XDR Pseudomonas monteilii producing IMP-16 from LCR.</title>
        <authorList>
            <person name="Ballaben A."/>
            <person name="Doi Y."/>
        </authorList>
    </citation>
    <scope>NUCLEOTIDE SEQUENCE [LARGE SCALE GENOMIC DNA]</scope>
    <source>
        <strain evidence="2 3">597/14</strain>
    </source>
</reference>
<dbReference type="InterPro" id="IPR051532">
    <property type="entry name" value="Ester_Hydrolysis_Enzymes"/>
</dbReference>
<dbReference type="Pfam" id="PF13472">
    <property type="entry name" value="Lipase_GDSL_2"/>
    <property type="match status" value="1"/>
</dbReference>
<dbReference type="RefSeq" id="WP_156867510.1">
    <property type="nucleotide sequence ID" value="NZ_WEIK01000012.1"/>
</dbReference>
<dbReference type="InterPro" id="IPR013830">
    <property type="entry name" value="SGNH_hydro"/>
</dbReference>